<evidence type="ECO:0000256" key="2">
    <source>
        <dbReference type="ARBA" id="ARBA00023082"/>
    </source>
</evidence>
<keyword evidence="4" id="KW-0804">Transcription</keyword>
<keyword evidence="2" id="KW-0731">Sigma factor</keyword>
<dbReference type="InterPro" id="IPR013324">
    <property type="entry name" value="RNA_pol_sigma_r3/r4-like"/>
</dbReference>
<dbReference type="SUPFAM" id="SSF88659">
    <property type="entry name" value="Sigma3 and sigma4 domains of RNA polymerase sigma factors"/>
    <property type="match status" value="2"/>
</dbReference>
<keyword evidence="1" id="KW-0805">Transcription regulation</keyword>
<dbReference type="GO" id="GO:0016987">
    <property type="term" value="F:sigma factor activity"/>
    <property type="evidence" value="ECO:0007669"/>
    <property type="project" value="UniProtKB-KW"/>
</dbReference>
<reference evidence="6 7" key="1">
    <citation type="submission" date="2019-08" db="EMBL/GenBank/DDBJ databases">
        <title>Complete genome sequence of Candidatus Uab amorphum.</title>
        <authorList>
            <person name="Shiratori T."/>
            <person name="Suzuki S."/>
            <person name="Kakizawa Y."/>
            <person name="Ishida K."/>
        </authorList>
    </citation>
    <scope>NUCLEOTIDE SEQUENCE [LARGE SCALE GENOMIC DNA]</scope>
    <source>
        <strain evidence="6 7">SRT547</strain>
    </source>
</reference>
<dbReference type="EMBL" id="AP019860">
    <property type="protein sequence ID" value="BBM85006.1"/>
    <property type="molecule type" value="Genomic_DNA"/>
</dbReference>
<accession>A0A5S9IP24</accession>
<protein>
    <submittedName>
        <fullName evidence="6">DNA-directed RNA polymerase sigma-70 factor</fullName>
    </submittedName>
</protein>
<dbReference type="KEGG" id="uam:UABAM_03369"/>
<dbReference type="GO" id="GO:0003899">
    <property type="term" value="F:DNA-directed RNA polymerase activity"/>
    <property type="evidence" value="ECO:0007669"/>
    <property type="project" value="InterPro"/>
</dbReference>
<name>A0A5S9IP24_UABAM</name>
<keyword evidence="6" id="KW-0240">DNA-directed RNA polymerase</keyword>
<evidence type="ECO:0000256" key="3">
    <source>
        <dbReference type="ARBA" id="ARBA00023125"/>
    </source>
</evidence>
<evidence type="ECO:0000313" key="6">
    <source>
        <dbReference type="EMBL" id="BBM85006.1"/>
    </source>
</evidence>
<evidence type="ECO:0000259" key="5">
    <source>
        <dbReference type="PROSITE" id="PS00715"/>
    </source>
</evidence>
<dbReference type="SUPFAM" id="SSF88946">
    <property type="entry name" value="Sigma2 domain of RNA polymerase sigma factors"/>
    <property type="match status" value="1"/>
</dbReference>
<dbReference type="InterPro" id="IPR007627">
    <property type="entry name" value="RNA_pol_sigma70_r2"/>
</dbReference>
<gene>
    <name evidence="6" type="ORF">UABAM_03369</name>
</gene>
<dbReference type="OrthoDB" id="9799825at2"/>
<organism evidence="6 7">
    <name type="scientific">Uabimicrobium amorphum</name>
    <dbReference type="NCBI Taxonomy" id="2596890"/>
    <lineage>
        <taxon>Bacteria</taxon>
        <taxon>Pseudomonadati</taxon>
        <taxon>Planctomycetota</taxon>
        <taxon>Candidatus Uabimicrobiia</taxon>
        <taxon>Candidatus Uabimicrobiales</taxon>
        <taxon>Candidatus Uabimicrobiaceae</taxon>
        <taxon>Candidatus Uabimicrobium</taxon>
    </lineage>
</organism>
<dbReference type="Gene3D" id="1.10.1740.10">
    <property type="match status" value="1"/>
</dbReference>
<dbReference type="GO" id="GO:0003677">
    <property type="term" value="F:DNA binding"/>
    <property type="evidence" value="ECO:0007669"/>
    <property type="project" value="UniProtKB-KW"/>
</dbReference>
<evidence type="ECO:0000256" key="4">
    <source>
        <dbReference type="ARBA" id="ARBA00023163"/>
    </source>
</evidence>
<dbReference type="InterPro" id="IPR014284">
    <property type="entry name" value="RNA_pol_sigma-70_dom"/>
</dbReference>
<dbReference type="RefSeq" id="WP_151969129.1">
    <property type="nucleotide sequence ID" value="NZ_AP019860.1"/>
</dbReference>
<proteinExistence type="predicted"/>
<keyword evidence="7" id="KW-1185">Reference proteome</keyword>
<dbReference type="InterPro" id="IPR013325">
    <property type="entry name" value="RNA_pol_sigma_r2"/>
</dbReference>
<keyword evidence="3" id="KW-0238">DNA-binding</keyword>
<dbReference type="Pfam" id="PF04545">
    <property type="entry name" value="Sigma70_r4"/>
    <property type="match status" value="1"/>
</dbReference>
<dbReference type="PANTHER" id="PTHR30385">
    <property type="entry name" value="SIGMA FACTOR F FLAGELLAR"/>
    <property type="match status" value="1"/>
</dbReference>
<dbReference type="CDD" id="cd06171">
    <property type="entry name" value="Sigma70_r4"/>
    <property type="match status" value="1"/>
</dbReference>
<dbReference type="InterPro" id="IPR012845">
    <property type="entry name" value="RNA_pol_sigma_FliA_WhiG"/>
</dbReference>
<sequence length="241" mass="27801">MLTYNQKQINDRDKTIENFLPLVRYVVGRMSINIPSFLDVEDFIEVGIIGLISAVDSYNPTLGSSLKTYAYTKIRGAILDELRKTSFFSRNFSDKLKLFRREYNELHEKYGYPPALEELSERLEMSYDEISELLVALRGITFLSIDQDANSEDNAFLSILTNPRGDDPSKSAEKKELEEQLALAISKLPEREHQVVTLYYYQGLMLKEISEVLGVSPSRISHLHSRAIYQLNQYLRKENSQ</sequence>
<dbReference type="NCBIfam" id="TIGR02479">
    <property type="entry name" value="FliA_WhiG"/>
    <property type="match status" value="1"/>
</dbReference>
<dbReference type="InterPro" id="IPR007630">
    <property type="entry name" value="RNA_pol_sigma70_r4"/>
</dbReference>
<dbReference type="InterPro" id="IPR000943">
    <property type="entry name" value="RNA_pol_sigma70"/>
</dbReference>
<dbReference type="Gene3D" id="1.20.140.160">
    <property type="match status" value="1"/>
</dbReference>
<dbReference type="GO" id="GO:0006352">
    <property type="term" value="P:DNA-templated transcription initiation"/>
    <property type="evidence" value="ECO:0007669"/>
    <property type="project" value="InterPro"/>
</dbReference>
<evidence type="ECO:0000256" key="1">
    <source>
        <dbReference type="ARBA" id="ARBA00023015"/>
    </source>
</evidence>
<dbReference type="Proteomes" id="UP000326354">
    <property type="component" value="Chromosome"/>
</dbReference>
<dbReference type="PANTHER" id="PTHR30385:SF7">
    <property type="entry name" value="RNA POLYMERASE SIGMA FACTOR FLIA"/>
    <property type="match status" value="1"/>
</dbReference>
<dbReference type="PRINTS" id="PR00046">
    <property type="entry name" value="SIGMA70FCT"/>
</dbReference>
<dbReference type="Pfam" id="PF04539">
    <property type="entry name" value="Sigma70_r3"/>
    <property type="match status" value="1"/>
</dbReference>
<dbReference type="GO" id="GO:0000428">
    <property type="term" value="C:DNA-directed RNA polymerase complex"/>
    <property type="evidence" value="ECO:0007669"/>
    <property type="project" value="UniProtKB-KW"/>
</dbReference>
<dbReference type="InterPro" id="IPR007624">
    <property type="entry name" value="RNA_pol_sigma70_r3"/>
</dbReference>
<dbReference type="Pfam" id="PF04542">
    <property type="entry name" value="Sigma70_r2"/>
    <property type="match status" value="1"/>
</dbReference>
<dbReference type="PROSITE" id="PS00715">
    <property type="entry name" value="SIGMA70_1"/>
    <property type="match status" value="1"/>
</dbReference>
<dbReference type="NCBIfam" id="TIGR02937">
    <property type="entry name" value="sigma70-ECF"/>
    <property type="match status" value="1"/>
</dbReference>
<evidence type="ECO:0000313" key="7">
    <source>
        <dbReference type="Proteomes" id="UP000326354"/>
    </source>
</evidence>
<dbReference type="AlphaFoldDB" id="A0A5S9IP24"/>
<feature type="domain" description="RNA polymerase sigma-70" evidence="5">
    <location>
        <begin position="42"/>
        <end position="55"/>
    </location>
</feature>
<dbReference type="PIRSF" id="PIRSF000770">
    <property type="entry name" value="RNA_pol_sigma-SigE/K"/>
    <property type="match status" value="1"/>
</dbReference>